<dbReference type="PROSITE" id="PS00237">
    <property type="entry name" value="G_PROTEIN_RECEP_F1_1"/>
    <property type="match status" value="1"/>
</dbReference>
<evidence type="ECO:0000313" key="14">
    <source>
        <dbReference type="Proteomes" id="UP000694556"/>
    </source>
</evidence>
<dbReference type="PROSITE" id="PS50262">
    <property type="entry name" value="G_PROTEIN_RECEP_F1_2"/>
    <property type="match status" value="1"/>
</dbReference>
<dbReference type="GO" id="GO:0004984">
    <property type="term" value="F:olfactory receptor activity"/>
    <property type="evidence" value="ECO:0007669"/>
    <property type="project" value="InterPro"/>
</dbReference>
<comment type="similarity">
    <text evidence="10">Belongs to the G-protein coupled receptor 1 family.</text>
</comment>
<evidence type="ECO:0000256" key="8">
    <source>
        <dbReference type="ARBA" id="ARBA00023180"/>
    </source>
</evidence>
<reference evidence="13" key="2">
    <citation type="submission" date="2025-09" db="UniProtKB">
        <authorList>
            <consortium name="Ensembl"/>
        </authorList>
    </citation>
    <scope>IDENTIFICATION</scope>
</reference>
<dbReference type="AlphaFoldDB" id="A0A8C3BLI4"/>
<comment type="subcellular location">
    <subcellularLocation>
        <location evidence="11">Cell membrane</location>
        <topology evidence="11">Multi-pass membrane protein</topology>
    </subcellularLocation>
    <subcellularLocation>
        <location evidence="2">Membrane</location>
        <topology evidence="2">Multi-pass membrane protein</topology>
    </subcellularLocation>
</comment>
<evidence type="ECO:0000256" key="7">
    <source>
        <dbReference type="ARBA" id="ARBA00023170"/>
    </source>
</evidence>
<dbReference type="PRINTS" id="PR00237">
    <property type="entry name" value="GPCRRHODOPSN"/>
</dbReference>
<accession>A0A8C3BLI4</accession>
<keyword evidence="9 10" id="KW-0807">Transducer</keyword>
<sequence>MCSNDFIYPLFIFLLSFWMNLALIHDLLLCSFMKIRGRNCTQTVEFSLMGFAGNLELQLTLFMAFLVVYLMTLLGNLGMIILIRTSPQLDSQLHTPMYFFLSSLSFLDVCYSSSITPRLLSDLLASRKVISHSACLAQFYFYAVFATTECYLLAVMAYDRYVAICSPLLYVISMSSRVCAWLVTGSYLAGVLNATIHTGVALRLSFCGPNVINHFYCEGPPLYAISCTDPTINEVVMFVVVGFNLLVTSLTILISYTYILATVLRMPSAAGKHKAFSTCASHLAAVTLFYGSATSMYSRPSSRHSQDLDKVASVFYTVVTPMLNPLIYSLRNKEVKDHENDDKRSFHAKEQAHLW</sequence>
<dbReference type="Pfam" id="PF13853">
    <property type="entry name" value="7tm_4"/>
    <property type="match status" value="1"/>
</dbReference>
<keyword evidence="7 10" id="KW-0675">Receptor</keyword>
<dbReference type="CDD" id="cd15408">
    <property type="entry name" value="7tmA_OR5AK3-like"/>
    <property type="match status" value="1"/>
</dbReference>
<evidence type="ECO:0000259" key="12">
    <source>
        <dbReference type="PROSITE" id="PS50262"/>
    </source>
</evidence>
<organism evidence="13 14">
    <name type="scientific">Cairina moschata</name>
    <name type="common">Muscovy duck</name>
    <dbReference type="NCBI Taxonomy" id="8855"/>
    <lineage>
        <taxon>Eukaryota</taxon>
        <taxon>Metazoa</taxon>
        <taxon>Chordata</taxon>
        <taxon>Craniata</taxon>
        <taxon>Vertebrata</taxon>
        <taxon>Euteleostomi</taxon>
        <taxon>Archelosauria</taxon>
        <taxon>Archosauria</taxon>
        <taxon>Dinosauria</taxon>
        <taxon>Saurischia</taxon>
        <taxon>Theropoda</taxon>
        <taxon>Coelurosauria</taxon>
        <taxon>Aves</taxon>
        <taxon>Neognathae</taxon>
        <taxon>Galloanserae</taxon>
        <taxon>Anseriformes</taxon>
        <taxon>Anatidae</taxon>
        <taxon>Anatinae</taxon>
        <taxon>Cairina</taxon>
    </lineage>
</organism>
<keyword evidence="5 10" id="KW-0297">G-protein coupled receptor</keyword>
<keyword evidence="11" id="KW-0552">Olfaction</keyword>
<evidence type="ECO:0000256" key="5">
    <source>
        <dbReference type="ARBA" id="ARBA00023040"/>
    </source>
</evidence>
<feature type="transmembrane region" description="Helical" evidence="11">
    <location>
        <begin position="275"/>
        <end position="293"/>
    </location>
</feature>
<keyword evidence="11" id="KW-1003">Cell membrane</keyword>
<keyword evidence="4 11" id="KW-1133">Transmembrane helix</keyword>
<evidence type="ECO:0000256" key="10">
    <source>
        <dbReference type="RuleBase" id="RU000688"/>
    </source>
</evidence>
<evidence type="ECO:0000256" key="3">
    <source>
        <dbReference type="ARBA" id="ARBA00022692"/>
    </source>
</evidence>
<keyword evidence="11" id="KW-0716">Sensory transduction</keyword>
<evidence type="ECO:0000256" key="2">
    <source>
        <dbReference type="ARBA" id="ARBA00004141"/>
    </source>
</evidence>
<feature type="transmembrane region" description="Helical" evidence="11">
    <location>
        <begin position="178"/>
        <end position="196"/>
    </location>
</feature>
<keyword evidence="8" id="KW-0325">Glycoprotein</keyword>
<dbReference type="PANTHER" id="PTHR48018">
    <property type="entry name" value="OLFACTORY RECEPTOR"/>
    <property type="match status" value="1"/>
</dbReference>
<feature type="domain" description="G-protein coupled receptors family 1 profile" evidence="12">
    <location>
        <begin position="75"/>
        <end position="328"/>
    </location>
</feature>
<feature type="transmembrane region" description="Helical" evidence="11">
    <location>
        <begin position="235"/>
        <end position="263"/>
    </location>
</feature>
<reference evidence="13" key="1">
    <citation type="submission" date="2025-08" db="UniProtKB">
        <authorList>
            <consortium name="Ensembl"/>
        </authorList>
    </citation>
    <scope>IDENTIFICATION</scope>
</reference>
<dbReference type="InterPro" id="IPR000725">
    <property type="entry name" value="Olfact_rcpt"/>
</dbReference>
<evidence type="ECO:0000256" key="11">
    <source>
        <dbReference type="RuleBase" id="RU363047"/>
    </source>
</evidence>
<feature type="transmembrane region" description="Helical" evidence="11">
    <location>
        <begin position="59"/>
        <end position="83"/>
    </location>
</feature>
<name>A0A8C3BLI4_CAIMO</name>
<dbReference type="Proteomes" id="UP000694556">
    <property type="component" value="Unassembled WGS sequence"/>
</dbReference>
<feature type="transmembrane region" description="Helical" evidence="11">
    <location>
        <begin position="313"/>
        <end position="330"/>
    </location>
</feature>
<dbReference type="Ensembl" id="ENSCMMT00000009065.1">
    <property type="protein sequence ID" value="ENSCMMP00000008229.1"/>
    <property type="gene ID" value="ENSCMMG00000004996.1"/>
</dbReference>
<evidence type="ECO:0000256" key="9">
    <source>
        <dbReference type="ARBA" id="ARBA00023224"/>
    </source>
</evidence>
<dbReference type="GO" id="GO:0004930">
    <property type="term" value="F:G protein-coupled receptor activity"/>
    <property type="evidence" value="ECO:0007669"/>
    <property type="project" value="UniProtKB-KW"/>
</dbReference>
<dbReference type="GO" id="GO:0005886">
    <property type="term" value="C:plasma membrane"/>
    <property type="evidence" value="ECO:0007669"/>
    <property type="project" value="UniProtKB-SubCell"/>
</dbReference>
<evidence type="ECO:0000313" key="13">
    <source>
        <dbReference type="Ensembl" id="ENSCMMP00000008229.1"/>
    </source>
</evidence>
<dbReference type="Gene3D" id="1.20.1070.10">
    <property type="entry name" value="Rhodopsin 7-helix transmembrane proteins"/>
    <property type="match status" value="1"/>
</dbReference>
<comment type="function">
    <text evidence="1">Odorant receptor.</text>
</comment>
<evidence type="ECO:0000256" key="4">
    <source>
        <dbReference type="ARBA" id="ARBA00022989"/>
    </source>
</evidence>
<dbReference type="PRINTS" id="PR00245">
    <property type="entry name" value="OLFACTORYR"/>
</dbReference>
<protein>
    <recommendedName>
        <fullName evidence="11">Olfactory receptor</fullName>
    </recommendedName>
</protein>
<keyword evidence="3 10" id="KW-0812">Transmembrane</keyword>
<evidence type="ECO:0000256" key="1">
    <source>
        <dbReference type="ARBA" id="ARBA00002936"/>
    </source>
</evidence>
<dbReference type="SUPFAM" id="SSF81321">
    <property type="entry name" value="Family A G protein-coupled receptor-like"/>
    <property type="match status" value="1"/>
</dbReference>
<keyword evidence="6 11" id="KW-0472">Membrane</keyword>
<proteinExistence type="inferred from homology"/>
<dbReference type="InterPro" id="IPR017452">
    <property type="entry name" value="GPCR_Rhodpsn_7TM"/>
</dbReference>
<feature type="transmembrane region" description="Helical" evidence="11">
    <location>
        <begin position="6"/>
        <end position="29"/>
    </location>
</feature>
<evidence type="ECO:0000256" key="6">
    <source>
        <dbReference type="ARBA" id="ARBA00023136"/>
    </source>
</evidence>
<dbReference type="InterPro" id="IPR000276">
    <property type="entry name" value="GPCR_Rhodpsn"/>
</dbReference>
<dbReference type="FunFam" id="1.20.1070.10:FF:000003">
    <property type="entry name" value="Olfactory receptor"/>
    <property type="match status" value="1"/>
</dbReference>
<keyword evidence="14" id="KW-1185">Reference proteome</keyword>